<organism evidence="1 2">
    <name type="scientific">Fictibacillus phosphorivorans</name>
    <dbReference type="NCBI Taxonomy" id="1221500"/>
    <lineage>
        <taxon>Bacteria</taxon>
        <taxon>Bacillati</taxon>
        <taxon>Bacillota</taxon>
        <taxon>Bacilli</taxon>
        <taxon>Bacillales</taxon>
        <taxon>Fictibacillaceae</taxon>
        <taxon>Fictibacillus</taxon>
    </lineage>
</organism>
<accession>A0A160IQM4</accession>
<sequence length="100" mass="11164">MKEGSKKSISALCYFSLFFAPFLFPIAVYLIADEPEVMEHAKRSFLSHLLPIIAVPLGIIIIFETQYHLIAIIISGLIFGSLTLIVMIWNIVKGIKVIVS</sequence>
<dbReference type="STRING" id="1221500.ABE65_017405"/>
<protein>
    <submittedName>
        <fullName evidence="1">Uncharacterized protein</fullName>
    </submittedName>
</protein>
<dbReference type="AlphaFoldDB" id="A0A160IQM4"/>
<evidence type="ECO:0000313" key="1">
    <source>
        <dbReference type="EMBL" id="ANC78480.1"/>
    </source>
</evidence>
<dbReference type="RefSeq" id="WP_066397696.1">
    <property type="nucleotide sequence ID" value="NZ_CP015378.1"/>
</dbReference>
<dbReference type="KEGG" id="fpn:ABE65_017405"/>
<evidence type="ECO:0000313" key="2">
    <source>
        <dbReference type="Proteomes" id="UP000076623"/>
    </source>
</evidence>
<dbReference type="EMBL" id="CP015378">
    <property type="protein sequence ID" value="ANC78480.1"/>
    <property type="molecule type" value="Genomic_DNA"/>
</dbReference>
<reference evidence="1 2" key="1">
    <citation type="submission" date="2016-04" db="EMBL/GenBank/DDBJ databases">
        <title>Complete genome sequence of Fictibacillus phosphorivorans G25-29, a strain toxic to nematodes.</title>
        <authorList>
            <person name="Zheng Z."/>
        </authorList>
    </citation>
    <scope>NUCLEOTIDE SEQUENCE [LARGE SCALE GENOMIC DNA]</scope>
    <source>
        <strain evidence="1 2">G25-29</strain>
    </source>
</reference>
<dbReference type="Proteomes" id="UP000076623">
    <property type="component" value="Chromosome"/>
</dbReference>
<keyword evidence="2" id="KW-1185">Reference proteome</keyword>
<proteinExistence type="predicted"/>
<dbReference type="OrthoDB" id="2328241at2"/>
<name>A0A160IQM4_9BACL</name>
<gene>
    <name evidence="1" type="ORF">ABE65_017405</name>
</gene>